<evidence type="ECO:0000313" key="1">
    <source>
        <dbReference type="EMBL" id="OLZ72556.1"/>
    </source>
</evidence>
<proteinExistence type="predicted"/>
<accession>A0ABX3G8U4</accession>
<reference evidence="1 2" key="1">
    <citation type="submission" date="2016-01" db="EMBL/GenBank/DDBJ databases">
        <title>Streptomyces amritsarensis strain MTCC 11845 genome sequencing and assembly.</title>
        <authorList>
            <person name="Sharma D."/>
            <person name="Nair G.R."/>
            <person name="Kaur G."/>
            <person name="Manhas R.K."/>
            <person name="Mayilraj S."/>
        </authorList>
    </citation>
    <scope>NUCLEOTIDE SEQUENCE [LARGE SCALE GENOMIC DNA]</scope>
    <source>
        <strain evidence="1 2">MTCC 11845</strain>
    </source>
</reference>
<dbReference type="Proteomes" id="UP000187151">
    <property type="component" value="Unassembled WGS sequence"/>
</dbReference>
<protein>
    <submittedName>
        <fullName evidence="1">Uncharacterized protein</fullName>
    </submittedName>
</protein>
<comment type="caution">
    <text evidence="1">The sequence shown here is derived from an EMBL/GenBank/DDBJ whole genome shotgun (WGS) entry which is preliminary data.</text>
</comment>
<evidence type="ECO:0000313" key="2">
    <source>
        <dbReference type="Proteomes" id="UP000187151"/>
    </source>
</evidence>
<dbReference type="EMBL" id="MQUR01000005">
    <property type="protein sequence ID" value="OLZ72556.1"/>
    <property type="molecule type" value="Genomic_DNA"/>
</dbReference>
<gene>
    <name evidence="1" type="ORF">AVW11_03960</name>
</gene>
<organism evidence="1 2">
    <name type="scientific">Streptomyces amritsarensis</name>
    <dbReference type="NCBI Taxonomy" id="681158"/>
    <lineage>
        <taxon>Bacteria</taxon>
        <taxon>Bacillati</taxon>
        <taxon>Actinomycetota</taxon>
        <taxon>Actinomycetes</taxon>
        <taxon>Kitasatosporales</taxon>
        <taxon>Streptomycetaceae</taxon>
        <taxon>Streptomyces</taxon>
    </lineage>
</organism>
<sequence>MLADSAEACAEGLALLARLAELGVKVEVSQPPAQVGGSRWVARAVPTEPAPVVRVAVEG</sequence>
<name>A0ABX3G8U4_9ACTN</name>
<keyword evidence="2" id="KW-1185">Reference proteome</keyword>